<evidence type="ECO:0008006" key="4">
    <source>
        <dbReference type="Google" id="ProtNLM"/>
    </source>
</evidence>
<dbReference type="Pfam" id="PF02679">
    <property type="entry name" value="ComA"/>
    <property type="match status" value="1"/>
</dbReference>
<dbReference type="Gene3D" id="3.20.20.70">
    <property type="entry name" value="Aldolase class I"/>
    <property type="match status" value="1"/>
</dbReference>
<gene>
    <name evidence="2" type="ORF">N7468_005563</name>
</gene>
<dbReference type="PANTHER" id="PTHR48413:SF1">
    <property type="entry name" value="PROTEIN HEAT-STRESS-ASSOCIATED 32"/>
    <property type="match status" value="1"/>
</dbReference>
<evidence type="ECO:0000313" key="3">
    <source>
        <dbReference type="Proteomes" id="UP001150941"/>
    </source>
</evidence>
<evidence type="ECO:0000256" key="1">
    <source>
        <dbReference type="ARBA" id="ARBA00010424"/>
    </source>
</evidence>
<name>A0A9W9NZJ0_9EURO</name>
<dbReference type="Proteomes" id="UP001150941">
    <property type="component" value="Unassembled WGS sequence"/>
</dbReference>
<dbReference type="PANTHER" id="PTHR48413">
    <property type="match status" value="1"/>
</dbReference>
<evidence type="ECO:0000313" key="2">
    <source>
        <dbReference type="EMBL" id="KAJ5232607.1"/>
    </source>
</evidence>
<dbReference type="InterPro" id="IPR036112">
    <property type="entry name" value="ComA_synth_sf"/>
</dbReference>
<dbReference type="EMBL" id="JAPQKS010000004">
    <property type="protein sequence ID" value="KAJ5232607.1"/>
    <property type="molecule type" value="Genomic_DNA"/>
</dbReference>
<comment type="caution">
    <text evidence="2">The sequence shown here is derived from an EMBL/GenBank/DDBJ whole genome shotgun (WGS) entry which is preliminary data.</text>
</comment>
<comment type="similarity">
    <text evidence="1">Belongs to the phosphosulfolactate synthase family.</text>
</comment>
<dbReference type="InterPro" id="IPR003830">
    <property type="entry name" value="ComA_synth"/>
</dbReference>
<accession>A0A9W9NZJ0</accession>
<reference evidence="2" key="2">
    <citation type="journal article" date="2023" name="IMA Fungus">
        <title>Comparative genomic study of the Penicillium genus elucidates a diverse pangenome and 15 lateral gene transfer events.</title>
        <authorList>
            <person name="Petersen C."/>
            <person name="Sorensen T."/>
            <person name="Nielsen M.R."/>
            <person name="Sondergaard T.E."/>
            <person name="Sorensen J.L."/>
            <person name="Fitzpatrick D.A."/>
            <person name="Frisvad J.C."/>
            <person name="Nielsen K.L."/>
        </authorList>
    </citation>
    <scope>NUCLEOTIDE SEQUENCE</scope>
    <source>
        <strain evidence="2">IBT 19713</strain>
    </source>
</reference>
<dbReference type="InterPro" id="IPR013785">
    <property type="entry name" value="Aldolase_TIM"/>
</dbReference>
<keyword evidence="3" id="KW-1185">Reference proteome</keyword>
<reference evidence="2" key="1">
    <citation type="submission" date="2022-11" db="EMBL/GenBank/DDBJ databases">
        <authorList>
            <person name="Petersen C."/>
        </authorList>
    </citation>
    <scope>NUCLEOTIDE SEQUENCE</scope>
    <source>
        <strain evidence="2">IBT 19713</strain>
    </source>
</reference>
<proteinExistence type="inferred from homology"/>
<sequence>MSKILSTPMLGASSRGLKGVLSQRAQITAPSQARWLSTKQTSAGASLLQDKKNGFGFARSNPRPAKPRAKGVTEIRGPYYSVIPPFYMIHFFSRYNLTGFSIGYGQAISRRCARNVKHHPPRIQDGRGRSETNKISRMGQHVDGLKFAGGSFSLFEEKPLRELLDLAHEHGVYVSTGGWAEHLLTHPDPDHAFDRYLSKCKDLGFDVIELSSGFLSLPDDDWLRLADKVHSYKLEPKPELGIQFGAGGDTPSLSVAPSDPKKLISMGQKFINAGVKRLMIESEGITENMDSWRTDVVSQIMNELPPEKVMFEAADPKVFNWYIREFGIDVNLFVDHSQIVQLSCLRSGIWGTADTWGKVVSFRP</sequence>
<protein>
    <recommendedName>
        <fullName evidence="4">Sulfonate biosynthesis enzyme</fullName>
    </recommendedName>
</protein>
<dbReference type="AlphaFoldDB" id="A0A9W9NZJ0"/>
<dbReference type="OrthoDB" id="47007at2759"/>
<organism evidence="2 3">
    <name type="scientific">Penicillium chermesinum</name>
    <dbReference type="NCBI Taxonomy" id="63820"/>
    <lineage>
        <taxon>Eukaryota</taxon>
        <taxon>Fungi</taxon>
        <taxon>Dikarya</taxon>
        <taxon>Ascomycota</taxon>
        <taxon>Pezizomycotina</taxon>
        <taxon>Eurotiomycetes</taxon>
        <taxon>Eurotiomycetidae</taxon>
        <taxon>Eurotiales</taxon>
        <taxon>Aspergillaceae</taxon>
        <taxon>Penicillium</taxon>
    </lineage>
</organism>
<dbReference type="SUPFAM" id="SSF102110">
    <property type="entry name" value="(2r)-phospho-3-sulfolactate synthase ComA"/>
    <property type="match status" value="1"/>
</dbReference>
<dbReference type="GeneID" id="83202163"/>
<dbReference type="RefSeq" id="XP_058330600.1">
    <property type="nucleotide sequence ID" value="XM_058474860.1"/>
</dbReference>